<dbReference type="GO" id="GO:0005524">
    <property type="term" value="F:ATP binding"/>
    <property type="evidence" value="ECO:0007669"/>
    <property type="project" value="UniProtKB-KW"/>
</dbReference>
<dbReference type="InterPro" id="IPR050905">
    <property type="entry name" value="Plant_NBS-LRR"/>
</dbReference>
<dbReference type="InterPro" id="IPR042197">
    <property type="entry name" value="Apaf_helical"/>
</dbReference>
<evidence type="ECO:0000256" key="2">
    <source>
        <dbReference type="ARBA" id="ARBA00022614"/>
    </source>
</evidence>
<evidence type="ECO:0000313" key="11">
    <source>
        <dbReference type="Proteomes" id="UP000886595"/>
    </source>
</evidence>
<gene>
    <name evidence="10" type="ORF">Bca52824_075970</name>
</gene>
<evidence type="ECO:0000259" key="8">
    <source>
        <dbReference type="Pfam" id="PF23559"/>
    </source>
</evidence>
<protein>
    <recommendedName>
        <fullName evidence="12">NB-ARC domain-containing protein</fullName>
    </recommendedName>
</protein>
<dbReference type="EMBL" id="JAAMPC010000015">
    <property type="protein sequence ID" value="KAG2256676.1"/>
    <property type="molecule type" value="Genomic_DNA"/>
</dbReference>
<evidence type="ECO:0000256" key="5">
    <source>
        <dbReference type="ARBA" id="ARBA00022821"/>
    </source>
</evidence>
<dbReference type="OrthoDB" id="664960at2759"/>
<dbReference type="PANTHER" id="PTHR33463">
    <property type="entry name" value="NB-ARC DOMAIN-CONTAINING PROTEIN-RELATED"/>
    <property type="match status" value="1"/>
</dbReference>
<evidence type="ECO:0000313" key="10">
    <source>
        <dbReference type="EMBL" id="KAG2256676.1"/>
    </source>
</evidence>
<dbReference type="Gene3D" id="3.40.50.300">
    <property type="entry name" value="P-loop containing nucleotide triphosphate hydrolases"/>
    <property type="match status" value="1"/>
</dbReference>
<dbReference type="InterPro" id="IPR002182">
    <property type="entry name" value="NB-ARC"/>
</dbReference>
<evidence type="ECO:0000259" key="9">
    <source>
        <dbReference type="Pfam" id="PF23598"/>
    </source>
</evidence>
<dbReference type="Gene3D" id="1.10.8.430">
    <property type="entry name" value="Helical domain of apoptotic protease-activating factors"/>
    <property type="match status" value="1"/>
</dbReference>
<dbReference type="SUPFAM" id="SSF52540">
    <property type="entry name" value="P-loop containing nucleoside triphosphate hydrolases"/>
    <property type="match status" value="1"/>
</dbReference>
<comment type="caution">
    <text evidence="10">The sequence shown here is derived from an EMBL/GenBank/DDBJ whole genome shotgun (WGS) entry which is preliminary data.</text>
</comment>
<evidence type="ECO:0000256" key="6">
    <source>
        <dbReference type="ARBA" id="ARBA00022840"/>
    </source>
</evidence>
<dbReference type="Pfam" id="PF23559">
    <property type="entry name" value="WHD_DRP"/>
    <property type="match status" value="1"/>
</dbReference>
<dbReference type="AlphaFoldDB" id="A0A8X7PRC2"/>
<sequence length="601" mass="68786">MLLDDIWEKVKLNEIGIPFPSQENGSKVVFTTRSKDVCARMRSHHVLEVKKLDEENAWELFRRNFRGNNTLSDPEILKLARQLCEKCEGLPLALNVIGETMAYKTSVPEWQCAIDDLDSNAGGYPEVEDEILKILKFSYDDLKDERVKQCFQYCALFPRDAGIDKDVLVEYWISERIIDEGGDRKRTINEGHKIIGDLVRACLLMTVDTSEKVKMHDVLRQMALWVASSFGEKDENFIVKTCAGLKEMPKVTDWKAVRRMSLGRNEIRDISISPDCLNLTTLLLTRSGTLVNISGKFFQSMPKLVILDLSTNINLAKLPEEVSNLVSLRHLDLSRTCLENLPEGLGKFIQLRYFALRGVRTRPSLSVISSLVNIEMLLLRDTTFVNMELIDDIKSMKNLKGLGISIESTVVGSCIQHITLERVISKEGPLQFETAMASLRSIEIQGGTISDIMEHTSYGCRSTSAISFQNLSVVKISRVNGMQDLSWLVFAPNLISIHVMGPSRELQEIISREKVSGILNEGSSIVPFRKLRELQLRFLMELKSIYWERLELPSLERVFIMRCPKLKKLPFSKERAYYFDLRAQNEEWFERLEWEDEAIED</sequence>
<dbReference type="InterPro" id="IPR055414">
    <property type="entry name" value="LRR_R13L4/SHOC2-like"/>
</dbReference>
<keyword evidence="4" id="KW-0547">Nucleotide-binding</keyword>
<evidence type="ECO:0008006" key="12">
    <source>
        <dbReference type="Google" id="ProtNLM"/>
    </source>
</evidence>
<accession>A0A8X7PRC2</accession>
<dbReference type="InterPro" id="IPR036388">
    <property type="entry name" value="WH-like_DNA-bd_sf"/>
</dbReference>
<dbReference type="PRINTS" id="PR00364">
    <property type="entry name" value="DISEASERSIST"/>
</dbReference>
<keyword evidence="6" id="KW-0067">ATP-binding</keyword>
<dbReference type="SUPFAM" id="SSF52058">
    <property type="entry name" value="L domain-like"/>
    <property type="match status" value="1"/>
</dbReference>
<feature type="domain" description="Disease resistance protein winged helix" evidence="8">
    <location>
        <begin position="156"/>
        <end position="223"/>
    </location>
</feature>
<keyword evidence="5" id="KW-0611">Plant defense</keyword>
<dbReference type="Pfam" id="PF00931">
    <property type="entry name" value="NB-ARC"/>
    <property type="match status" value="1"/>
</dbReference>
<dbReference type="InterPro" id="IPR027417">
    <property type="entry name" value="P-loop_NTPase"/>
</dbReference>
<dbReference type="FunFam" id="1.10.8.430:FF:000003">
    <property type="entry name" value="Probable disease resistance protein At5g66910"/>
    <property type="match status" value="1"/>
</dbReference>
<dbReference type="InterPro" id="IPR058922">
    <property type="entry name" value="WHD_DRP"/>
</dbReference>
<keyword evidence="3" id="KW-0677">Repeat</keyword>
<dbReference type="InterPro" id="IPR032675">
    <property type="entry name" value="LRR_dom_sf"/>
</dbReference>
<feature type="domain" description="Disease resistance R13L4/SHOC-2-like LRR" evidence="9">
    <location>
        <begin position="278"/>
        <end position="561"/>
    </location>
</feature>
<dbReference type="Pfam" id="PF23598">
    <property type="entry name" value="LRR_14"/>
    <property type="match status" value="1"/>
</dbReference>
<dbReference type="Gene3D" id="1.10.10.10">
    <property type="entry name" value="Winged helix-like DNA-binding domain superfamily/Winged helix DNA-binding domain"/>
    <property type="match status" value="1"/>
</dbReference>
<evidence type="ECO:0000256" key="1">
    <source>
        <dbReference type="ARBA" id="ARBA00008894"/>
    </source>
</evidence>
<evidence type="ECO:0000256" key="3">
    <source>
        <dbReference type="ARBA" id="ARBA00022737"/>
    </source>
</evidence>
<dbReference type="FunFam" id="1.10.10.10:FF:000322">
    <property type="entry name" value="Probable disease resistance protein At1g63360"/>
    <property type="match status" value="1"/>
</dbReference>
<dbReference type="PANTHER" id="PTHR33463:SF220">
    <property type="entry name" value="NB-ARC DOMAIN-CONTAINING PROTEIN"/>
    <property type="match status" value="1"/>
</dbReference>
<proteinExistence type="inferred from homology"/>
<keyword evidence="11" id="KW-1185">Reference proteome</keyword>
<dbReference type="GO" id="GO:0006952">
    <property type="term" value="P:defense response"/>
    <property type="evidence" value="ECO:0007669"/>
    <property type="project" value="UniProtKB-KW"/>
</dbReference>
<dbReference type="Gene3D" id="3.80.10.10">
    <property type="entry name" value="Ribonuclease Inhibitor"/>
    <property type="match status" value="1"/>
</dbReference>
<keyword evidence="2" id="KW-0433">Leucine-rich repeat</keyword>
<organism evidence="10 11">
    <name type="scientific">Brassica carinata</name>
    <name type="common">Ethiopian mustard</name>
    <name type="synonym">Abyssinian cabbage</name>
    <dbReference type="NCBI Taxonomy" id="52824"/>
    <lineage>
        <taxon>Eukaryota</taxon>
        <taxon>Viridiplantae</taxon>
        <taxon>Streptophyta</taxon>
        <taxon>Embryophyta</taxon>
        <taxon>Tracheophyta</taxon>
        <taxon>Spermatophyta</taxon>
        <taxon>Magnoliopsida</taxon>
        <taxon>eudicotyledons</taxon>
        <taxon>Gunneridae</taxon>
        <taxon>Pentapetalae</taxon>
        <taxon>rosids</taxon>
        <taxon>malvids</taxon>
        <taxon>Brassicales</taxon>
        <taxon>Brassicaceae</taxon>
        <taxon>Brassiceae</taxon>
        <taxon>Brassica</taxon>
    </lineage>
</organism>
<comment type="similarity">
    <text evidence="1">Belongs to the disease resistance NB-LRR family.</text>
</comment>
<dbReference type="Proteomes" id="UP000886595">
    <property type="component" value="Unassembled WGS sequence"/>
</dbReference>
<reference evidence="10 11" key="1">
    <citation type="submission" date="2020-02" db="EMBL/GenBank/DDBJ databases">
        <authorList>
            <person name="Ma Q."/>
            <person name="Huang Y."/>
            <person name="Song X."/>
            <person name="Pei D."/>
        </authorList>
    </citation>
    <scope>NUCLEOTIDE SEQUENCE [LARGE SCALE GENOMIC DNA]</scope>
    <source>
        <strain evidence="10">Sxm20200214</strain>
        <tissue evidence="10">Leaf</tissue>
    </source>
</reference>
<evidence type="ECO:0000259" key="7">
    <source>
        <dbReference type="Pfam" id="PF00931"/>
    </source>
</evidence>
<evidence type="ECO:0000256" key="4">
    <source>
        <dbReference type="ARBA" id="ARBA00022741"/>
    </source>
</evidence>
<name>A0A8X7PRC2_BRACI</name>
<dbReference type="GO" id="GO:0043531">
    <property type="term" value="F:ADP binding"/>
    <property type="evidence" value="ECO:0007669"/>
    <property type="project" value="InterPro"/>
</dbReference>
<feature type="domain" description="NB-ARC" evidence="7">
    <location>
        <begin position="1"/>
        <end position="63"/>
    </location>
</feature>